<dbReference type="RefSeq" id="WP_275476029.1">
    <property type="nucleotide sequence ID" value="NZ_CP162940.1"/>
</dbReference>
<name>A0ABV5AIG1_9BACL</name>
<protein>
    <submittedName>
        <fullName evidence="1">YolD-like family protein</fullName>
    </submittedName>
</protein>
<dbReference type="Proteomes" id="UP001579974">
    <property type="component" value="Unassembled WGS sequence"/>
</dbReference>
<keyword evidence="2" id="KW-1185">Reference proteome</keyword>
<evidence type="ECO:0000313" key="2">
    <source>
        <dbReference type="Proteomes" id="UP001579974"/>
    </source>
</evidence>
<dbReference type="EMBL" id="JBDXSU010000016">
    <property type="protein sequence ID" value="MFB5192012.1"/>
    <property type="molecule type" value="Genomic_DNA"/>
</dbReference>
<gene>
    <name evidence="1" type="ORF">KKP3000_000804</name>
</gene>
<proteinExistence type="predicted"/>
<comment type="caution">
    <text evidence="1">The sequence shown here is derived from an EMBL/GenBank/DDBJ whole genome shotgun (WGS) entry which is preliminary data.</text>
</comment>
<accession>A0ABV5AIG1</accession>
<reference evidence="1 2" key="1">
    <citation type="journal article" date="2024" name="Int. J. Mol. Sci.">
        <title>Exploration of Alicyclobacillus spp. Genome in Search of Antibiotic Resistance.</title>
        <authorList>
            <person name="Bucka-Kolendo J."/>
            <person name="Kiousi D.E."/>
            <person name="Dekowska A."/>
            <person name="Mikolajczuk-Szczyrba A."/>
            <person name="Karadedos D.M."/>
            <person name="Michael P."/>
            <person name="Galanis A."/>
            <person name="Sokolowska B."/>
        </authorList>
    </citation>
    <scope>NUCLEOTIDE SEQUENCE [LARGE SCALE GENOMIC DNA]</scope>
    <source>
        <strain evidence="1 2">KKP 3000</strain>
    </source>
</reference>
<sequence>MKIDEGNVFEMMRLVLPEHRGAMSRYHNTKDRRTKPTLSQHEWEEMSYVISDAIDSASFVRLTLFGPIENEVCEGVPAMYAGELHLITDGGRRRIPVERLISVTGNDLHNW</sequence>
<dbReference type="InterPro" id="IPR014962">
    <property type="entry name" value="YolD"/>
</dbReference>
<dbReference type="Pfam" id="PF08863">
    <property type="entry name" value="YolD"/>
    <property type="match status" value="1"/>
</dbReference>
<evidence type="ECO:0000313" key="1">
    <source>
        <dbReference type="EMBL" id="MFB5192012.1"/>
    </source>
</evidence>
<organism evidence="1 2">
    <name type="scientific">Alicyclobacillus fastidiosus</name>
    <dbReference type="NCBI Taxonomy" id="392011"/>
    <lineage>
        <taxon>Bacteria</taxon>
        <taxon>Bacillati</taxon>
        <taxon>Bacillota</taxon>
        <taxon>Bacilli</taxon>
        <taxon>Bacillales</taxon>
        <taxon>Alicyclobacillaceae</taxon>
        <taxon>Alicyclobacillus</taxon>
    </lineage>
</organism>